<organism evidence="1 2">
    <name type="scientific">Candidatus Nitrospira nitrificans</name>
    <dbReference type="NCBI Taxonomy" id="1742973"/>
    <lineage>
        <taxon>Bacteria</taxon>
        <taxon>Pseudomonadati</taxon>
        <taxon>Nitrospirota</taxon>
        <taxon>Nitrospiria</taxon>
        <taxon>Nitrospirales</taxon>
        <taxon>Nitrospiraceae</taxon>
        <taxon>Nitrospira</taxon>
    </lineage>
</organism>
<dbReference type="Proteomes" id="UP000198736">
    <property type="component" value="Unassembled WGS sequence"/>
</dbReference>
<reference evidence="2" key="1">
    <citation type="submission" date="2015-10" db="EMBL/GenBank/DDBJ databases">
        <authorList>
            <person name="Luecker S."/>
            <person name="Luecker S."/>
        </authorList>
    </citation>
    <scope>NUCLEOTIDE SEQUENCE [LARGE SCALE GENOMIC DNA]</scope>
</reference>
<name>A0A0S4L524_9BACT</name>
<gene>
    <name evidence="1" type="ORF">COMA2_110098</name>
</gene>
<accession>A0A0S4L524</accession>
<evidence type="ECO:0000313" key="1">
    <source>
        <dbReference type="EMBL" id="CUS32801.1"/>
    </source>
</evidence>
<keyword evidence="2" id="KW-1185">Reference proteome</keyword>
<dbReference type="EMBL" id="CZPZ01000003">
    <property type="protein sequence ID" value="CUS32801.1"/>
    <property type="molecule type" value="Genomic_DNA"/>
</dbReference>
<sequence length="61" mass="6732">MQITVHDQVIAEIRAVEQGPAPRAATTLLRLMAKMPTRRTKKVPISSHVKSHLYGPRGAIC</sequence>
<dbReference type="AlphaFoldDB" id="A0A0S4L524"/>
<protein>
    <submittedName>
        <fullName evidence="1">Uncharacterized protein</fullName>
    </submittedName>
</protein>
<proteinExistence type="predicted"/>
<evidence type="ECO:0000313" key="2">
    <source>
        <dbReference type="Proteomes" id="UP000198736"/>
    </source>
</evidence>